<dbReference type="GO" id="GO:0005886">
    <property type="term" value="C:plasma membrane"/>
    <property type="evidence" value="ECO:0007669"/>
    <property type="project" value="TreeGrafter"/>
</dbReference>
<keyword evidence="13" id="KW-1185">Reference proteome</keyword>
<dbReference type="GO" id="GO:0009611">
    <property type="term" value="P:response to wounding"/>
    <property type="evidence" value="ECO:0007669"/>
    <property type="project" value="InterPro"/>
</dbReference>
<comment type="subcellular location">
    <subcellularLocation>
        <location evidence="2">Membrane</location>
    </subcellularLocation>
</comment>
<keyword evidence="6" id="KW-0547">Nucleotide-binding</keyword>
<dbReference type="PROSITE" id="PS00285">
    <property type="entry name" value="POTATO_INHIBITOR"/>
    <property type="match status" value="1"/>
</dbReference>
<evidence type="ECO:0000256" key="4">
    <source>
        <dbReference type="ARBA" id="ARBA00022553"/>
    </source>
</evidence>
<dbReference type="InterPro" id="IPR050351">
    <property type="entry name" value="BphY/WalK/GraS-like"/>
</dbReference>
<dbReference type="OrthoDB" id="9792991at2"/>
<dbReference type="Gene3D" id="3.30.565.10">
    <property type="entry name" value="Histidine kinase-like ATPase, C-terminal domain"/>
    <property type="match status" value="1"/>
</dbReference>
<evidence type="ECO:0000256" key="7">
    <source>
        <dbReference type="ARBA" id="ARBA00022777"/>
    </source>
</evidence>
<dbReference type="PROSITE" id="PS50109">
    <property type="entry name" value="HIS_KIN"/>
    <property type="match status" value="1"/>
</dbReference>
<evidence type="ECO:0000256" key="5">
    <source>
        <dbReference type="ARBA" id="ARBA00022679"/>
    </source>
</evidence>
<keyword evidence="10" id="KW-0175">Coiled coil</keyword>
<dbReference type="InterPro" id="IPR003594">
    <property type="entry name" value="HATPase_dom"/>
</dbReference>
<dbReference type="GO" id="GO:0016036">
    <property type="term" value="P:cellular response to phosphate starvation"/>
    <property type="evidence" value="ECO:0007669"/>
    <property type="project" value="TreeGrafter"/>
</dbReference>
<dbReference type="InterPro" id="IPR036097">
    <property type="entry name" value="HisK_dim/P_sf"/>
</dbReference>
<keyword evidence="5" id="KW-0808">Transferase</keyword>
<evidence type="ECO:0000259" key="11">
    <source>
        <dbReference type="PROSITE" id="PS50109"/>
    </source>
</evidence>
<dbReference type="PANTHER" id="PTHR45453:SF1">
    <property type="entry name" value="PHOSPHATE REGULON SENSOR PROTEIN PHOR"/>
    <property type="match status" value="1"/>
</dbReference>
<dbReference type="InterPro" id="IPR003661">
    <property type="entry name" value="HisK_dim/P_dom"/>
</dbReference>
<dbReference type="GO" id="GO:0005524">
    <property type="term" value="F:ATP binding"/>
    <property type="evidence" value="ECO:0007669"/>
    <property type="project" value="UniProtKB-KW"/>
</dbReference>
<dbReference type="AlphaFoldDB" id="A0A4S4BWJ4"/>
<comment type="caution">
    <text evidence="12">The sequence shown here is derived from an EMBL/GenBank/DDBJ whole genome shotgun (WGS) entry which is preliminary data.</text>
</comment>
<organism evidence="12 13">
    <name type="scientific">Cohnella fermenti</name>
    <dbReference type="NCBI Taxonomy" id="2565925"/>
    <lineage>
        <taxon>Bacteria</taxon>
        <taxon>Bacillati</taxon>
        <taxon>Bacillota</taxon>
        <taxon>Bacilli</taxon>
        <taxon>Bacillales</taxon>
        <taxon>Paenibacillaceae</taxon>
        <taxon>Cohnella</taxon>
    </lineage>
</organism>
<keyword evidence="8" id="KW-0067">ATP-binding</keyword>
<evidence type="ECO:0000313" key="12">
    <source>
        <dbReference type="EMBL" id="THF79564.1"/>
    </source>
</evidence>
<dbReference type="InterPro" id="IPR005467">
    <property type="entry name" value="His_kinase_dom"/>
</dbReference>
<dbReference type="InterPro" id="IPR036890">
    <property type="entry name" value="HATPase_C_sf"/>
</dbReference>
<accession>A0A4S4BWJ4</accession>
<dbReference type="SMART" id="SM00388">
    <property type="entry name" value="HisKA"/>
    <property type="match status" value="1"/>
</dbReference>
<evidence type="ECO:0000256" key="8">
    <source>
        <dbReference type="ARBA" id="ARBA00022840"/>
    </source>
</evidence>
<reference evidence="12 13" key="1">
    <citation type="submission" date="2019-04" db="EMBL/GenBank/DDBJ databases">
        <title>Cohnella sp. nov. isolated from preserved vegetables.</title>
        <authorList>
            <person name="Lin S.-Y."/>
            <person name="Hung M.-H."/>
            <person name="Young C.-C."/>
        </authorList>
    </citation>
    <scope>NUCLEOTIDE SEQUENCE [LARGE SCALE GENOMIC DNA]</scope>
    <source>
        <strain evidence="12 13">CC-MHH1044</strain>
    </source>
</reference>
<dbReference type="Pfam" id="PF02518">
    <property type="entry name" value="HATPase_c"/>
    <property type="match status" value="1"/>
</dbReference>
<name>A0A4S4BWJ4_9BACL</name>
<comment type="catalytic activity">
    <reaction evidence="1">
        <text>ATP + protein L-histidine = ADP + protein N-phospho-L-histidine.</text>
        <dbReference type="EC" id="2.7.13.3"/>
    </reaction>
</comment>
<evidence type="ECO:0000256" key="3">
    <source>
        <dbReference type="ARBA" id="ARBA00012438"/>
    </source>
</evidence>
<feature type="domain" description="Histidine kinase" evidence="11">
    <location>
        <begin position="93"/>
        <end position="296"/>
    </location>
</feature>
<evidence type="ECO:0000256" key="10">
    <source>
        <dbReference type="SAM" id="Coils"/>
    </source>
</evidence>
<dbReference type="EMBL" id="SSOB01000013">
    <property type="protein sequence ID" value="THF79564.1"/>
    <property type="molecule type" value="Genomic_DNA"/>
</dbReference>
<evidence type="ECO:0000313" key="13">
    <source>
        <dbReference type="Proteomes" id="UP000310636"/>
    </source>
</evidence>
<dbReference type="SUPFAM" id="SSF47384">
    <property type="entry name" value="Homodimeric domain of signal transducing histidine kinase"/>
    <property type="match status" value="1"/>
</dbReference>
<dbReference type="GO" id="GO:0000155">
    <property type="term" value="F:phosphorelay sensor kinase activity"/>
    <property type="evidence" value="ECO:0007669"/>
    <property type="project" value="InterPro"/>
</dbReference>
<feature type="coiled-coil region" evidence="10">
    <location>
        <begin position="24"/>
        <end position="93"/>
    </location>
</feature>
<gene>
    <name evidence="12" type="ORF">E6C55_12360</name>
</gene>
<evidence type="ECO:0000256" key="2">
    <source>
        <dbReference type="ARBA" id="ARBA00004370"/>
    </source>
</evidence>
<dbReference type="EC" id="2.7.13.3" evidence="3"/>
<dbReference type="SMART" id="SM00387">
    <property type="entry name" value="HATPase_c"/>
    <property type="match status" value="1"/>
</dbReference>
<protein>
    <recommendedName>
        <fullName evidence="3">histidine kinase</fullName>
        <ecNumber evidence="3">2.7.13.3</ecNumber>
    </recommendedName>
</protein>
<dbReference type="Gene3D" id="1.10.287.130">
    <property type="match status" value="1"/>
</dbReference>
<dbReference type="PANTHER" id="PTHR45453">
    <property type="entry name" value="PHOSPHATE REGULON SENSOR PROTEIN PHOR"/>
    <property type="match status" value="1"/>
</dbReference>
<evidence type="ECO:0000256" key="9">
    <source>
        <dbReference type="ARBA" id="ARBA00023012"/>
    </source>
</evidence>
<sequence>MSAVWPELVGTAASIATAVAFYRIHRWKRQLSELTRQLRRYNRSESGQKLVLDWHDAALEELAEEINRHTALIERAQAEQRRSETELRQAVANVSHDLRTPLTSISGYIQVLEQEGLTDAERKDAISVIRHRTARLKALLDDFFELSVLDSPDYRLNLGAVALGRLIPEILLGFYDRLSERRLQPDLRLEDAPLPATADEAAVRRVVENLMLNTLRHAQGAIRIELRRRDNDAVLELRNDAPHLRGHDPELLFNRFYMADRSRSAVRSGEPGGGTGLGLSIARGLMEKMGGSLRAELEGDSLLLTCRWRLAGQGSN</sequence>
<proteinExistence type="predicted"/>
<dbReference type="CDD" id="cd00082">
    <property type="entry name" value="HisKA"/>
    <property type="match status" value="1"/>
</dbReference>
<dbReference type="GO" id="GO:0004721">
    <property type="term" value="F:phosphoprotein phosphatase activity"/>
    <property type="evidence" value="ECO:0007669"/>
    <property type="project" value="TreeGrafter"/>
</dbReference>
<dbReference type="Proteomes" id="UP000310636">
    <property type="component" value="Unassembled WGS sequence"/>
</dbReference>
<dbReference type="Pfam" id="PF00512">
    <property type="entry name" value="HisKA"/>
    <property type="match status" value="1"/>
</dbReference>
<keyword evidence="7 12" id="KW-0418">Kinase</keyword>
<keyword evidence="4" id="KW-0597">Phosphoprotein</keyword>
<evidence type="ECO:0000256" key="1">
    <source>
        <dbReference type="ARBA" id="ARBA00000085"/>
    </source>
</evidence>
<dbReference type="GO" id="GO:0004867">
    <property type="term" value="F:serine-type endopeptidase inhibitor activity"/>
    <property type="evidence" value="ECO:0007669"/>
    <property type="project" value="InterPro"/>
</dbReference>
<keyword evidence="9" id="KW-0902">Two-component regulatory system</keyword>
<evidence type="ECO:0000256" key="6">
    <source>
        <dbReference type="ARBA" id="ARBA00022741"/>
    </source>
</evidence>
<dbReference type="SUPFAM" id="SSF55874">
    <property type="entry name" value="ATPase domain of HSP90 chaperone/DNA topoisomerase II/histidine kinase"/>
    <property type="match status" value="1"/>
</dbReference>
<dbReference type="InterPro" id="IPR000864">
    <property type="entry name" value="Prot_inh_pot1"/>
</dbReference>